<dbReference type="EMBL" id="MH688537">
    <property type="protein sequence ID" value="QBQ65081.1"/>
    <property type="molecule type" value="Genomic_RNA"/>
</dbReference>
<accession>A0A482LUW9</accession>
<evidence type="ECO:0000313" key="3">
    <source>
        <dbReference type="EMBL" id="QBQ65081.1"/>
    </source>
</evidence>
<feature type="transmembrane region" description="Helical" evidence="1">
    <location>
        <begin position="95"/>
        <end position="118"/>
    </location>
</feature>
<proteinExistence type="predicted"/>
<name>A0A482LUW9_9FLAV</name>
<protein>
    <submittedName>
        <fullName evidence="3">G2</fullName>
    </submittedName>
</protein>
<reference evidence="3" key="1">
    <citation type="submission" date="2018-07" db="EMBL/GenBank/DDBJ databases">
        <title>Viromes of Hyalomma asiaticum, Hyalomma detritum and Dermacentor nuttalli ticks from Xinjiang Uygur Autonomous Region, China.</title>
        <authorList>
            <person name="Shen S."/>
            <person name="Moming A."/>
            <person name="Luo T."/>
            <person name="Chang C."/>
            <person name="Fang Y."/>
            <person name="Wang J."/>
            <person name="Kou C."/>
            <person name="Wang C."/>
            <person name="Su Z."/>
            <person name="Zhang Y."/>
            <person name="Tang S."/>
            <person name="Wu Q."/>
            <person name="Duan X."/>
            <person name="Zhu L."/>
            <person name="Liu X."/>
            <person name="An R."/>
            <person name="Shi J."/>
            <person name="Yang J."/>
            <person name="Zhang Z."/>
            <person name="Liang J."/>
            <person name="Guo R."/>
            <person name="Wang H."/>
            <person name="Zhang Y."/>
            <person name="Sun S."/>
            <person name="Hu Z."/>
            <person name="Deng F."/>
        </authorList>
    </citation>
    <scope>NUCLEOTIDE SEQUENCE</scope>
    <source>
        <strain evidence="3">17-L1</strain>
        <strain evidence="2">YG</strain>
    </source>
</reference>
<dbReference type="EMBL" id="MH688530">
    <property type="protein sequence ID" value="QBQ65077.1"/>
    <property type="molecule type" value="Genomic_RNA"/>
</dbReference>
<evidence type="ECO:0000313" key="2">
    <source>
        <dbReference type="EMBL" id="QBQ65077.1"/>
    </source>
</evidence>
<keyword evidence="1" id="KW-0472">Membrane</keyword>
<feature type="transmembrane region" description="Helical" evidence="1">
    <location>
        <begin position="63"/>
        <end position="89"/>
    </location>
</feature>
<organism evidence="3">
    <name type="scientific">Yanggou tick virus</name>
    <dbReference type="NCBI Taxonomy" id="2560020"/>
    <lineage>
        <taxon>Viruses</taxon>
        <taxon>Riboviria</taxon>
        <taxon>Orthornavirae</taxon>
        <taxon>Kitrinoviricota</taxon>
        <taxon>Flasuviricetes</taxon>
        <taxon>Amarillovirales</taxon>
        <taxon>Flaviviridae</taxon>
        <taxon>Jingmenvirus group</taxon>
    </lineage>
</organism>
<keyword evidence="1" id="KW-0812">Transmembrane</keyword>
<evidence type="ECO:0000256" key="1">
    <source>
        <dbReference type="SAM" id="Phobius"/>
    </source>
</evidence>
<sequence length="267" mass="29918">MATPLAAAIPPAVRLLVVSVVFVTTGVKADGGLYEDGVVRVPVEMFLHFVVGMFQRRDLINPVSATLVAFSNLLPLPVPLFTVTALHVLLVNRDWVAAISGAVAHQGGLIGVLLYHAANSRHLRSLGRRMTMKAESEAIEQFPESHPWFDPPIVSLLDDLTVLRYHSVDYVTATLRAFLQASREKKARKYRRVAHVRKGDFRSLKNYYLYPAEYHRLMPHLQSMSPGQRRALRHNMPTILTRREGDYGPILQAFQKVGYVGDLVSRA</sequence>
<keyword evidence="1" id="KW-1133">Transmembrane helix</keyword>